<proteinExistence type="predicted"/>
<protein>
    <submittedName>
        <fullName evidence="1">Amino acid adenylation domain-containing protein</fullName>
    </submittedName>
</protein>
<dbReference type="EMBL" id="JAMBOP010000039">
    <property type="protein sequence ID" value="MCM3738301.1"/>
    <property type="molecule type" value="Genomic_DNA"/>
</dbReference>
<keyword evidence="2" id="KW-1185">Reference proteome</keyword>
<evidence type="ECO:0000313" key="2">
    <source>
        <dbReference type="Proteomes" id="UP001202289"/>
    </source>
</evidence>
<comment type="caution">
    <text evidence="1">The sequence shown here is derived from an EMBL/GenBank/DDBJ whole genome shotgun (WGS) entry which is preliminary data.</text>
</comment>
<organism evidence="1 2">
    <name type="scientific">Bacillus cytotoxicus</name>
    <dbReference type="NCBI Taxonomy" id="580165"/>
    <lineage>
        <taxon>Bacteria</taxon>
        <taxon>Bacillati</taxon>
        <taxon>Bacillota</taxon>
        <taxon>Bacilli</taxon>
        <taxon>Bacillales</taxon>
        <taxon>Bacillaceae</taxon>
        <taxon>Bacillus</taxon>
        <taxon>Bacillus cereus group</taxon>
    </lineage>
</organism>
<reference evidence="1" key="1">
    <citation type="submission" date="2022-05" db="EMBL/GenBank/DDBJ databases">
        <title>Comparative Genomics of Spacecraft Associated Microbes.</title>
        <authorList>
            <person name="Tran M.T."/>
            <person name="Wright A."/>
            <person name="Seuylemezian A."/>
            <person name="Eisen J."/>
            <person name="Coil D."/>
        </authorList>
    </citation>
    <scope>NUCLEOTIDE SEQUENCE</scope>
    <source>
        <strain evidence="1">FAIRING 10M-2.2</strain>
    </source>
</reference>
<name>A0ACC6AC19_9BACI</name>
<accession>A0ACC6AC19</accession>
<dbReference type="Proteomes" id="UP001202289">
    <property type="component" value="Unassembled WGS sequence"/>
</dbReference>
<evidence type="ECO:0000313" key="1">
    <source>
        <dbReference type="EMBL" id="MCM3738301.1"/>
    </source>
</evidence>
<gene>
    <name evidence="1" type="ORF">M3215_21575</name>
</gene>
<sequence>MNNNVKEKEYWNKIICEEYDKVGFNKEFHRDKRKKKQVELKLDQEKAMFLIKLCKNDDMLLHMLILTVLKVVINKYSQSTKFFIGIPQYIKSSDVDSNNPFIVLYNEINQEDAFKEEIIKTKKEILEAYVYQFHNMQELYTTKNVYSKVNVYCCMKNIHSVSQIDTIFSLSENELTLVIDKNDNNIKLTFNYWDRSLSSDVNVIISIFTHVLNSITKNVSIKIKEVEILSNEEKQKLLVEFNNTKVNYSKNKTIHQLFEEQVENTPNNIAIAYEGKKLTYKELNQKANALARVLKEKGVGSDTIVGVMTERSIEMVIGIMAVLKADGAYLPIDPKYPQKRIEYMIKNSGVKIVLSQSSLAHMGEFGCEVMDLNTEKLFHGENSNLNKISNDTKLAYVIYTSVTTGNPKGVAVEHKGIINLTNTFKRDLEINSDKKILQFASISFDAFAWELYMSILLGAELHITSEEVIMNPIKLSQYIKDNEINILTVPPFIANELDFDDSKVELIITAGSEAKKNMVSKLSKNSRYINAYGPTEYTICATIWEYKNEECNTIPIGKPISNTKAYIVDKYHQLLPIGVAGELCISGDGIARGYLVNQDLTKEKFVENPFELGKKMYKTGDLARWLPDGNIEFLGRIDHQVKIRGFRIELTEIENRLLEIEGVKEVIVLDKRDIESKYLCAYYVSEKNYKVNELRERLKQYLPDYMIPSYFIKLSEMPLTTNGKIDRNVLPVSNGAINTGEIYEEPRNEVEKLSVKVWAQVLGINRISIHDNFFSLGGNSLNAIKIASLLQEENIHITISDIFMYQNIKSICNNYVTYNYDDEKNNESDIIDVCKSVVNIQEYVNLTRNNLNKEYNEFTEKIINQNVINKYKLAEIQKLSQKIGLTKSATKIEFNFEVDIPRLENAVSSLINQEEMLRAAIVEKQSEMYLYEYDTVENVKLPYLDLSKIENDKRTFVLKEVIRDINVKVHENSNYVKDKIYYAFILVKNASNRFVLYMMVNHLIFDGMSSEIVKNLIFKEYMNYGSSRLSKDTKVTYLDYINQIKKGPKEITEEEIIKKFNLNEFLEACLIYNEKLAEIKHKLNFKKLEFEVPNEILNNQDQMWEFAFGKFVETYRQNLDIVNVPISILNMGRRFGEKNYFTVIGEFLDIVPYICKERNSNINNINNIINLASDKNINFLTVMKDSELSQKYKEINRILNQSKIIDFDIPVFNYLGVYDADYKIAELFDSSEDSGYTKEYKTQRGANCYISENKLIMFIDVLDDRINNKMLEDANLELVY</sequence>